<dbReference type="EMBL" id="DS113201">
    <property type="protein sequence ID" value="EAY20061.1"/>
    <property type="molecule type" value="Genomic_DNA"/>
</dbReference>
<reference evidence="1" key="1">
    <citation type="submission" date="2006-10" db="EMBL/GenBank/DDBJ databases">
        <authorList>
            <person name="Amadeo P."/>
            <person name="Zhao Q."/>
            <person name="Wortman J."/>
            <person name="Fraser-Liggett C."/>
            <person name="Carlton J."/>
        </authorList>
    </citation>
    <scope>NUCLEOTIDE SEQUENCE</scope>
    <source>
        <strain evidence="1">G3</strain>
    </source>
</reference>
<dbReference type="KEGG" id="tva:5465595"/>
<organism evidence="1 2">
    <name type="scientific">Trichomonas vaginalis (strain ATCC PRA-98 / G3)</name>
    <dbReference type="NCBI Taxonomy" id="412133"/>
    <lineage>
        <taxon>Eukaryota</taxon>
        <taxon>Metamonada</taxon>
        <taxon>Parabasalia</taxon>
        <taxon>Trichomonadida</taxon>
        <taxon>Trichomonadidae</taxon>
        <taxon>Trichomonas</taxon>
    </lineage>
</organism>
<dbReference type="AlphaFoldDB" id="A2DHL3"/>
<evidence type="ECO:0000313" key="2">
    <source>
        <dbReference type="Proteomes" id="UP000001542"/>
    </source>
</evidence>
<name>A2DHL3_TRIV3</name>
<dbReference type="RefSeq" id="XP_001581047.1">
    <property type="nucleotide sequence ID" value="XM_001580997.1"/>
</dbReference>
<dbReference type="OrthoDB" id="10607638at2759"/>
<gene>
    <name evidence="1" type="ORF">TVAG_365690</name>
</gene>
<evidence type="ECO:0000313" key="1">
    <source>
        <dbReference type="EMBL" id="EAY20061.1"/>
    </source>
</evidence>
<accession>A2DHL3</accession>
<dbReference type="VEuPathDB" id="TrichDB:TVAGG3_0302630"/>
<dbReference type="Proteomes" id="UP000001542">
    <property type="component" value="Unassembled WGS sequence"/>
</dbReference>
<protein>
    <submittedName>
        <fullName evidence="1">Uncharacterized protein</fullName>
    </submittedName>
</protein>
<reference evidence="1" key="2">
    <citation type="journal article" date="2007" name="Science">
        <title>Draft genome sequence of the sexually transmitted pathogen Trichomonas vaginalis.</title>
        <authorList>
            <person name="Carlton J.M."/>
            <person name="Hirt R.P."/>
            <person name="Silva J.C."/>
            <person name="Delcher A.L."/>
            <person name="Schatz M."/>
            <person name="Zhao Q."/>
            <person name="Wortman J.R."/>
            <person name="Bidwell S.L."/>
            <person name="Alsmark U.C.M."/>
            <person name="Besteiro S."/>
            <person name="Sicheritz-Ponten T."/>
            <person name="Noel C.J."/>
            <person name="Dacks J.B."/>
            <person name="Foster P.G."/>
            <person name="Simillion C."/>
            <person name="Van de Peer Y."/>
            <person name="Miranda-Saavedra D."/>
            <person name="Barton G.J."/>
            <person name="Westrop G.D."/>
            <person name="Mueller S."/>
            <person name="Dessi D."/>
            <person name="Fiori P.L."/>
            <person name="Ren Q."/>
            <person name="Paulsen I."/>
            <person name="Zhang H."/>
            <person name="Bastida-Corcuera F.D."/>
            <person name="Simoes-Barbosa A."/>
            <person name="Brown M.T."/>
            <person name="Hayes R.D."/>
            <person name="Mukherjee M."/>
            <person name="Okumura C.Y."/>
            <person name="Schneider R."/>
            <person name="Smith A.J."/>
            <person name="Vanacova S."/>
            <person name="Villalvazo M."/>
            <person name="Haas B.J."/>
            <person name="Pertea M."/>
            <person name="Feldblyum T.V."/>
            <person name="Utterback T.R."/>
            <person name="Shu C.L."/>
            <person name="Osoegawa K."/>
            <person name="de Jong P.J."/>
            <person name="Hrdy I."/>
            <person name="Horvathova L."/>
            <person name="Zubacova Z."/>
            <person name="Dolezal P."/>
            <person name="Malik S.B."/>
            <person name="Logsdon J.M. Jr."/>
            <person name="Henze K."/>
            <person name="Gupta A."/>
            <person name="Wang C.C."/>
            <person name="Dunne R.L."/>
            <person name="Upcroft J.A."/>
            <person name="Upcroft P."/>
            <person name="White O."/>
            <person name="Salzberg S.L."/>
            <person name="Tang P."/>
            <person name="Chiu C.-H."/>
            <person name="Lee Y.-S."/>
            <person name="Embley T.M."/>
            <person name="Coombs G.H."/>
            <person name="Mottram J.C."/>
            <person name="Tachezy J."/>
            <person name="Fraser-Liggett C.M."/>
            <person name="Johnson P.J."/>
        </authorList>
    </citation>
    <scope>NUCLEOTIDE SEQUENCE [LARGE SCALE GENOMIC DNA]</scope>
    <source>
        <strain evidence="1">G3</strain>
    </source>
</reference>
<dbReference type="VEuPathDB" id="TrichDB:TVAG_365690"/>
<dbReference type="InParanoid" id="A2DHL3"/>
<keyword evidence="2" id="KW-1185">Reference proteome</keyword>
<sequence>MLSFEACFPPKRARQEKGIRSRIIGELEGKKLLYSVNSSKQTSIELVKPDGDSITALSFNEYIDVVNADLSPDNEMIHITRRVTSNKGFGFISKVYHIHSQAKSRDFYSDKPIYAFFLPDSKNTNYSLIHIVGNKISHIRAILTKNSIDIEVYRGGINIPNVVSWTYHRSISLLIVLHEIKQQSIVLSEFNLHQVQNGSTVPIPIQVNPKSQLPHEVSLNPLSALHIPFFRCKTNRIFSTRHSSKICVIQQLFTSVDEPLSFSVCMYPHNFNTIITVPNTPSDLPIVYMQFGSLIFCFVVNCFICFIDISQNPPFISLQMNPYSAGPVSDCASHLPLRHHLVDISTGDVFQVKLTLAGYSTFVRSIDSSKIDLFAIICAKLQDPVSMAPVFALLELCGDPFIVIHFAQKLFRYLSFENRYSKVVPPKRQSLTHGRRQQFLIRQQSMPEAREVKLPESITHKLASMEAEFPAASFVPRKRTFWTHIKKVMTEDRSRTLDDACKKAIVKMESQNSASLIIRSSLDKWISEYKPDPFWQFLISFAFVNETVMHDFPTIPVLREESESLLNNIGSEEMRRTFRAHKVFRMAVASHERYNELRYWKNRVPRGDSEGTDTSLSTIVFAARHQSTDLLSAEVNPVTMSGEFSDLVQ</sequence>
<proteinExistence type="predicted"/>